<dbReference type="EMBL" id="BMDP01000003">
    <property type="protein sequence ID" value="GGI55212.1"/>
    <property type="molecule type" value="Genomic_DNA"/>
</dbReference>
<comment type="caution">
    <text evidence="1">The sequence shown here is derived from an EMBL/GenBank/DDBJ whole genome shotgun (WGS) entry which is preliminary data.</text>
</comment>
<evidence type="ECO:0000313" key="2">
    <source>
        <dbReference type="Proteomes" id="UP000627205"/>
    </source>
</evidence>
<dbReference type="AlphaFoldDB" id="A0A8J3B255"/>
<dbReference type="RefSeq" id="WP_188422034.1">
    <property type="nucleotide sequence ID" value="NZ_BMDP01000003.1"/>
</dbReference>
<accession>A0A8J3B255</accession>
<organism evidence="1 2">
    <name type="scientific">Oxalicibacterium solurbis</name>
    <dbReference type="NCBI Taxonomy" id="69280"/>
    <lineage>
        <taxon>Bacteria</taxon>
        <taxon>Pseudomonadati</taxon>
        <taxon>Pseudomonadota</taxon>
        <taxon>Betaproteobacteria</taxon>
        <taxon>Burkholderiales</taxon>
        <taxon>Oxalobacteraceae</taxon>
        <taxon>Oxalicibacterium</taxon>
    </lineage>
</organism>
<gene>
    <name evidence="1" type="ORF">GCM10011430_23860</name>
</gene>
<name>A0A8J3B255_9BURK</name>
<dbReference type="Proteomes" id="UP000627205">
    <property type="component" value="Unassembled WGS sequence"/>
</dbReference>
<evidence type="ECO:0000313" key="1">
    <source>
        <dbReference type="EMBL" id="GGI55212.1"/>
    </source>
</evidence>
<proteinExistence type="predicted"/>
<reference evidence="1" key="2">
    <citation type="submission" date="2020-09" db="EMBL/GenBank/DDBJ databases">
        <authorList>
            <person name="Sun Q."/>
            <person name="Sedlacek I."/>
        </authorList>
    </citation>
    <scope>NUCLEOTIDE SEQUENCE</scope>
    <source>
        <strain evidence="1">CCM 7664</strain>
    </source>
</reference>
<protein>
    <submittedName>
        <fullName evidence="1">Uncharacterized protein</fullName>
    </submittedName>
</protein>
<sequence length="95" mass="10666">MDTTRQFLAFLDRVIMQPHSESYRGWQIRVEVAGDSFVGEGNQCVSRYIPNIVAIEPLSIGFRELKVPVDAVYATPQHCIQGGIAVARDFIDARK</sequence>
<reference evidence="1" key="1">
    <citation type="journal article" date="2014" name="Int. J. Syst. Evol. Microbiol.">
        <title>Complete genome sequence of Corynebacterium casei LMG S-19264T (=DSM 44701T), isolated from a smear-ripened cheese.</title>
        <authorList>
            <consortium name="US DOE Joint Genome Institute (JGI-PGF)"/>
            <person name="Walter F."/>
            <person name="Albersmeier A."/>
            <person name="Kalinowski J."/>
            <person name="Ruckert C."/>
        </authorList>
    </citation>
    <scope>NUCLEOTIDE SEQUENCE</scope>
    <source>
        <strain evidence="1">CCM 7664</strain>
    </source>
</reference>
<keyword evidence="2" id="KW-1185">Reference proteome</keyword>